<feature type="domain" description="HTH iclR-type" evidence="1">
    <location>
        <begin position="1"/>
        <end position="56"/>
    </location>
</feature>
<dbReference type="Pfam" id="PF14947">
    <property type="entry name" value="HTH_45"/>
    <property type="match status" value="1"/>
</dbReference>
<dbReference type="RefSeq" id="WP_013562281.1">
    <property type="nucleotide sequence ID" value="NC_014961.1"/>
</dbReference>
<sequence length="163" mass="18161">MTTSLKLLSLMDENGVAIDKLSSETGLSTRTVKRYLRELEEKGLVEQRGELYALTAAGLKLKKSLQALRARREAPPYIVTDPSSGAQIPLSFRNYKQLLAIIDAGLADKSVLEEHMRKYLATWVKDSLGDEYLAYLLETGAIKNLDDLKNYLETILKALGDQA</sequence>
<dbReference type="GO" id="GO:0003677">
    <property type="term" value="F:DNA binding"/>
    <property type="evidence" value="ECO:0007669"/>
    <property type="project" value="InterPro"/>
</dbReference>
<dbReference type="InterPro" id="IPR038723">
    <property type="entry name" value="ArnR1-like_HTH"/>
</dbReference>
<proteinExistence type="predicted"/>
<dbReference type="InterPro" id="IPR036388">
    <property type="entry name" value="WH-like_DNA-bd_sf"/>
</dbReference>
<dbReference type="InterPro" id="IPR036390">
    <property type="entry name" value="WH_DNA-bd_sf"/>
</dbReference>
<organism evidence="2 3">
    <name type="scientific">Desulfurococcus mucosus (strain ATCC 35584 / DSM 2162 / JCM 9187 / O7/1)</name>
    <dbReference type="NCBI Taxonomy" id="765177"/>
    <lineage>
        <taxon>Archaea</taxon>
        <taxon>Thermoproteota</taxon>
        <taxon>Thermoprotei</taxon>
        <taxon>Desulfurococcales</taxon>
        <taxon>Desulfurococcaceae</taxon>
        <taxon>Desulfurococcus</taxon>
    </lineage>
</organism>
<dbReference type="GeneID" id="10153449"/>
<name>E8R983_DESM0</name>
<dbReference type="Gene3D" id="1.10.10.10">
    <property type="entry name" value="Winged helix-like DNA-binding domain superfamily/Winged helix DNA-binding domain"/>
    <property type="match status" value="1"/>
</dbReference>
<evidence type="ECO:0000313" key="2">
    <source>
        <dbReference type="EMBL" id="ADV65059.1"/>
    </source>
</evidence>
<dbReference type="KEGG" id="dmu:Desmu_0754"/>
<dbReference type="InterPro" id="IPR005471">
    <property type="entry name" value="Tscrpt_reg_IclR_N"/>
</dbReference>
<gene>
    <name evidence="2" type="ordered locus">Desmu_0754</name>
</gene>
<dbReference type="HOGENOM" id="CLU_1582971_0_0_2"/>
<accession>E8R983</accession>
<dbReference type="GO" id="GO:0006355">
    <property type="term" value="P:regulation of DNA-templated transcription"/>
    <property type="evidence" value="ECO:0007669"/>
    <property type="project" value="InterPro"/>
</dbReference>
<keyword evidence="3" id="KW-1185">Reference proteome</keyword>
<protein>
    <submittedName>
        <fullName evidence="2">Regulatory protein, MarR</fullName>
    </submittedName>
</protein>
<reference evidence="2 3" key="2">
    <citation type="journal article" date="2011" name="Stand. Genomic Sci.">
        <title>Complete genome sequence of Desulfurococcus mucosus type strain (O7/1).</title>
        <authorList>
            <person name="Wirth R."/>
            <person name="Chertkov O."/>
            <person name="Held B."/>
            <person name="Lapidus A."/>
            <person name="Nolan M."/>
            <person name="Lucas S."/>
            <person name="Hammon N."/>
            <person name="Deshpande S."/>
            <person name="Cheng J.F."/>
            <person name="Tapia R."/>
            <person name="Han C."/>
            <person name="Goodwin L."/>
            <person name="Pitluck S."/>
            <person name="Liolios K."/>
            <person name="Ioanna P."/>
            <person name="Ivanova N."/>
            <person name="Mavromatis K."/>
            <person name="Mikhailova N."/>
            <person name="Pati A."/>
            <person name="Chen A."/>
            <person name="Palaniappan K."/>
            <person name="Land M."/>
            <person name="Hauser L."/>
            <person name="Chang Y.J."/>
            <person name="Jeffries C.D."/>
            <person name="Bilek Y."/>
            <person name="Hader T."/>
            <person name="Rohde M."/>
            <person name="Spring S."/>
            <person name="Sikorski J."/>
            <person name="Goker M."/>
            <person name="Woyke T."/>
            <person name="Bristow J."/>
            <person name="Eisen J.A."/>
            <person name="Markowitz V."/>
            <person name="Hugenholtz P."/>
            <person name="Kyrpides N.C."/>
            <person name="Klenk H.P."/>
        </authorList>
    </citation>
    <scope>NUCLEOTIDE SEQUENCE [LARGE SCALE GENOMIC DNA]</scope>
    <source>
        <strain evidence="3">ATCC 35584 / DSM 2162 / JCM 9187 / O7/1</strain>
    </source>
</reference>
<dbReference type="eggNOG" id="arCOG01060">
    <property type="taxonomic scope" value="Archaea"/>
</dbReference>
<evidence type="ECO:0000313" key="3">
    <source>
        <dbReference type="Proteomes" id="UP000001068"/>
    </source>
</evidence>
<dbReference type="PROSITE" id="PS51077">
    <property type="entry name" value="HTH_ICLR"/>
    <property type="match status" value="1"/>
</dbReference>
<dbReference type="AlphaFoldDB" id="E8R983"/>
<dbReference type="OrthoDB" id="19231at2157"/>
<dbReference type="STRING" id="765177.Desmu_0754"/>
<dbReference type="SUPFAM" id="SSF46785">
    <property type="entry name" value="Winged helix' DNA-binding domain"/>
    <property type="match status" value="1"/>
</dbReference>
<dbReference type="Proteomes" id="UP000001068">
    <property type="component" value="Chromosome"/>
</dbReference>
<evidence type="ECO:0000259" key="1">
    <source>
        <dbReference type="PROSITE" id="PS51077"/>
    </source>
</evidence>
<reference evidence="3" key="1">
    <citation type="submission" date="2010-11" db="EMBL/GenBank/DDBJ databases">
        <title>The complete genome of Desulfurococcus mucosus DSM 2162.</title>
        <authorList>
            <consortium name="US DOE Joint Genome Institute (JGI-PGF)"/>
            <person name="Lucas S."/>
            <person name="Copeland A."/>
            <person name="Lapidus A."/>
            <person name="Bruce D."/>
            <person name="Goodwin L."/>
            <person name="Pitluck S."/>
            <person name="Kyrpides N."/>
            <person name="Mavromatis K."/>
            <person name="Pagani I."/>
            <person name="Ivanova N."/>
            <person name="Ovchinnikova G."/>
            <person name="Chertkov O."/>
            <person name="Held B."/>
            <person name="Brettin T."/>
            <person name="Detter J.C."/>
            <person name="Tapia R."/>
            <person name="Han C."/>
            <person name="Land M."/>
            <person name="Hauser L."/>
            <person name="Markowitz V."/>
            <person name="Cheng J.-F."/>
            <person name="Hugenholtz P."/>
            <person name="Woyke T."/>
            <person name="Wu D."/>
            <person name="Wirth R."/>
            <person name="Bilek Y."/>
            <person name="Hader T."/>
            <person name="Klenk H.-P."/>
            <person name="Eisen J.A."/>
        </authorList>
    </citation>
    <scope>NUCLEOTIDE SEQUENCE [LARGE SCALE GENOMIC DNA]</scope>
    <source>
        <strain evidence="3">ATCC 35584 / DSM 2162 / JCM 9187 / O7/1</strain>
    </source>
</reference>
<dbReference type="EMBL" id="CP002363">
    <property type="protein sequence ID" value="ADV65059.1"/>
    <property type="molecule type" value="Genomic_DNA"/>
</dbReference>